<evidence type="ECO:0000313" key="2">
    <source>
        <dbReference type="EMBL" id="SHH77940.1"/>
    </source>
</evidence>
<evidence type="ECO:0000313" key="3">
    <source>
        <dbReference type="Proteomes" id="UP000184212"/>
    </source>
</evidence>
<proteinExistence type="predicted"/>
<name>A0A1M5VRX2_9BACT</name>
<feature type="region of interest" description="Disordered" evidence="1">
    <location>
        <begin position="33"/>
        <end position="57"/>
    </location>
</feature>
<dbReference type="AlphaFoldDB" id="A0A1M5VRX2"/>
<accession>A0A1M5VRX2</accession>
<organism evidence="2 3">
    <name type="scientific">Chryseolinea serpens</name>
    <dbReference type="NCBI Taxonomy" id="947013"/>
    <lineage>
        <taxon>Bacteria</taxon>
        <taxon>Pseudomonadati</taxon>
        <taxon>Bacteroidota</taxon>
        <taxon>Cytophagia</taxon>
        <taxon>Cytophagales</taxon>
        <taxon>Fulvivirgaceae</taxon>
        <taxon>Chryseolinea</taxon>
    </lineage>
</organism>
<gene>
    <name evidence="2" type="ORF">SAMN04488109_5347</name>
</gene>
<keyword evidence="3" id="KW-1185">Reference proteome</keyword>
<protein>
    <submittedName>
        <fullName evidence="2">Uncharacterized protein</fullName>
    </submittedName>
</protein>
<feature type="compositionally biased region" description="Basic residues" evidence="1">
    <location>
        <begin position="43"/>
        <end position="57"/>
    </location>
</feature>
<dbReference type="EMBL" id="FQWQ01000004">
    <property type="protein sequence ID" value="SHH77940.1"/>
    <property type="molecule type" value="Genomic_DNA"/>
</dbReference>
<dbReference type="Proteomes" id="UP000184212">
    <property type="component" value="Unassembled WGS sequence"/>
</dbReference>
<reference evidence="2 3" key="1">
    <citation type="submission" date="2016-11" db="EMBL/GenBank/DDBJ databases">
        <authorList>
            <person name="Jaros S."/>
            <person name="Januszkiewicz K."/>
            <person name="Wedrychowicz H."/>
        </authorList>
    </citation>
    <scope>NUCLEOTIDE SEQUENCE [LARGE SCALE GENOMIC DNA]</scope>
    <source>
        <strain evidence="2 3">DSM 24574</strain>
    </source>
</reference>
<evidence type="ECO:0000256" key="1">
    <source>
        <dbReference type="SAM" id="MobiDB-lite"/>
    </source>
</evidence>
<sequence length="57" mass="6456">MGGDSQYHIAILKKIIILVKDSLPHLIQSDRQAHLESSNSTRGHIKLNKPQRTHLDC</sequence>